<accession>A0A1I6U0R5</accession>
<dbReference type="Pfam" id="PF01311">
    <property type="entry name" value="Bac_export_1"/>
    <property type="match status" value="1"/>
</dbReference>
<protein>
    <submittedName>
        <fullName evidence="8">Flagellar biosynthetic protein FliR</fullName>
    </submittedName>
</protein>
<dbReference type="GO" id="GO:0005886">
    <property type="term" value="C:plasma membrane"/>
    <property type="evidence" value="ECO:0007669"/>
    <property type="project" value="UniProtKB-SubCell"/>
</dbReference>
<evidence type="ECO:0000256" key="2">
    <source>
        <dbReference type="ARBA" id="ARBA00009772"/>
    </source>
</evidence>
<dbReference type="PANTHER" id="PTHR30065">
    <property type="entry name" value="FLAGELLAR BIOSYNTHETIC PROTEIN FLIR"/>
    <property type="match status" value="1"/>
</dbReference>
<keyword evidence="5 7" id="KW-1133">Transmembrane helix</keyword>
<evidence type="ECO:0000256" key="1">
    <source>
        <dbReference type="ARBA" id="ARBA00004651"/>
    </source>
</evidence>
<proteinExistence type="inferred from homology"/>
<evidence type="ECO:0000313" key="9">
    <source>
        <dbReference type="Proteomes" id="UP000199392"/>
    </source>
</evidence>
<feature type="transmembrane region" description="Helical" evidence="7">
    <location>
        <begin position="14"/>
        <end position="32"/>
    </location>
</feature>
<feature type="transmembrane region" description="Helical" evidence="7">
    <location>
        <begin position="213"/>
        <end position="243"/>
    </location>
</feature>
<dbReference type="EMBL" id="FOZW01000007">
    <property type="protein sequence ID" value="SFS95012.1"/>
    <property type="molecule type" value="Genomic_DNA"/>
</dbReference>
<keyword evidence="6 7" id="KW-0472">Membrane</keyword>
<feature type="transmembrane region" description="Helical" evidence="7">
    <location>
        <begin position="130"/>
        <end position="154"/>
    </location>
</feature>
<gene>
    <name evidence="8" type="ORF">SAMN04488050_10734</name>
</gene>
<feature type="transmembrane region" description="Helical" evidence="7">
    <location>
        <begin position="44"/>
        <end position="64"/>
    </location>
</feature>
<evidence type="ECO:0000313" key="8">
    <source>
        <dbReference type="EMBL" id="SFS95012.1"/>
    </source>
</evidence>
<organism evidence="8 9">
    <name type="scientific">Alloyangia pacifica</name>
    <dbReference type="NCBI Taxonomy" id="311180"/>
    <lineage>
        <taxon>Bacteria</taxon>
        <taxon>Pseudomonadati</taxon>
        <taxon>Pseudomonadota</taxon>
        <taxon>Alphaproteobacteria</taxon>
        <taxon>Rhodobacterales</taxon>
        <taxon>Roseobacteraceae</taxon>
        <taxon>Alloyangia</taxon>
    </lineage>
</organism>
<feature type="transmembrane region" description="Helical" evidence="7">
    <location>
        <begin position="84"/>
        <end position="109"/>
    </location>
</feature>
<keyword evidence="8" id="KW-0282">Flagellum</keyword>
<keyword evidence="8" id="KW-0966">Cell projection</keyword>
<dbReference type="PRINTS" id="PR00953">
    <property type="entry name" value="TYPE3IMRPROT"/>
</dbReference>
<keyword evidence="4 7" id="KW-0812">Transmembrane</keyword>
<evidence type="ECO:0000256" key="6">
    <source>
        <dbReference type="ARBA" id="ARBA00023136"/>
    </source>
</evidence>
<dbReference type="AlphaFoldDB" id="A0A1I6U0R5"/>
<dbReference type="InterPro" id="IPR002010">
    <property type="entry name" value="T3SS_IM_R"/>
</dbReference>
<reference evidence="9" key="1">
    <citation type="submission" date="2016-10" db="EMBL/GenBank/DDBJ databases">
        <authorList>
            <person name="Varghese N."/>
            <person name="Submissions S."/>
        </authorList>
    </citation>
    <scope>NUCLEOTIDE SEQUENCE [LARGE SCALE GENOMIC DNA]</scope>
    <source>
        <strain evidence="9">DSM 26894</strain>
    </source>
</reference>
<keyword evidence="9" id="KW-1185">Reference proteome</keyword>
<dbReference type="Proteomes" id="UP000199392">
    <property type="component" value="Unassembled WGS sequence"/>
</dbReference>
<sequence>MTGLGALVDLGTQGLWLGLLILLRVGAALFALPGLGETWVPPRLRLMLAMLISAAMLPAVGPMLPTDPPSLAQFLRALASETPVGLFLGLMLRLFVFALQTAGTIAAQATSLSQLLGNAATEPMPALGHVLSVAALALLMVTGFHIKAVAFLILSYELMPPLRLPDLAVLAAVSRAEASRAFALAFSLAAPFVILSALYNLTLGFINKAMPQLMVAFVGAPVITLGAVALMALVAPALLAAWMSALDSFLSNPFR</sequence>
<name>A0A1I6U0R5_9RHOB</name>
<evidence type="ECO:0000256" key="5">
    <source>
        <dbReference type="ARBA" id="ARBA00022989"/>
    </source>
</evidence>
<evidence type="ECO:0000256" key="7">
    <source>
        <dbReference type="SAM" id="Phobius"/>
    </source>
</evidence>
<feature type="transmembrane region" description="Helical" evidence="7">
    <location>
        <begin position="181"/>
        <end position="201"/>
    </location>
</feature>
<dbReference type="PANTHER" id="PTHR30065:SF1">
    <property type="entry name" value="SURFACE PRESENTATION OF ANTIGENS PROTEIN SPAR"/>
    <property type="match status" value="1"/>
</dbReference>
<dbReference type="OrthoDB" id="9779817at2"/>
<evidence type="ECO:0000256" key="3">
    <source>
        <dbReference type="ARBA" id="ARBA00022475"/>
    </source>
</evidence>
<evidence type="ECO:0000256" key="4">
    <source>
        <dbReference type="ARBA" id="ARBA00022692"/>
    </source>
</evidence>
<dbReference type="RefSeq" id="WP_092425610.1">
    <property type="nucleotide sequence ID" value="NZ_FNCL01000007.1"/>
</dbReference>
<keyword evidence="3" id="KW-1003">Cell membrane</keyword>
<dbReference type="STRING" id="311180.SAMN04488050_10734"/>
<keyword evidence="8" id="KW-0969">Cilium</keyword>
<comment type="similarity">
    <text evidence="2">Belongs to the FliR/MopE/SpaR family.</text>
</comment>
<dbReference type="GO" id="GO:0006605">
    <property type="term" value="P:protein targeting"/>
    <property type="evidence" value="ECO:0007669"/>
    <property type="project" value="InterPro"/>
</dbReference>
<comment type="subcellular location">
    <subcellularLocation>
        <location evidence="1">Cell membrane</location>
        <topology evidence="1">Multi-pass membrane protein</topology>
    </subcellularLocation>
</comment>